<dbReference type="STRING" id="37992.A0A4Z0YPC4"/>
<feature type="domain" description="Prokaryotic-type class I peptide chain release factors" evidence="3">
    <location>
        <begin position="65"/>
        <end position="163"/>
    </location>
</feature>
<feature type="region of interest" description="Disordered" evidence="2">
    <location>
        <begin position="56"/>
        <end position="84"/>
    </location>
</feature>
<organism evidence="4 5">
    <name type="scientific">Xylaria hypoxylon</name>
    <dbReference type="NCBI Taxonomy" id="37992"/>
    <lineage>
        <taxon>Eukaryota</taxon>
        <taxon>Fungi</taxon>
        <taxon>Dikarya</taxon>
        <taxon>Ascomycota</taxon>
        <taxon>Pezizomycotina</taxon>
        <taxon>Sordariomycetes</taxon>
        <taxon>Xylariomycetidae</taxon>
        <taxon>Xylariales</taxon>
        <taxon>Xylariaceae</taxon>
        <taxon>Xylaria</taxon>
    </lineage>
</organism>
<dbReference type="Gene3D" id="3.30.160.20">
    <property type="match status" value="1"/>
</dbReference>
<evidence type="ECO:0000313" key="5">
    <source>
        <dbReference type="Proteomes" id="UP000297716"/>
    </source>
</evidence>
<dbReference type="GO" id="GO:0016150">
    <property type="term" value="F:translation release factor activity, codon nonspecific"/>
    <property type="evidence" value="ECO:0007669"/>
    <property type="project" value="TreeGrafter"/>
</dbReference>
<dbReference type="PANTHER" id="PTHR11075">
    <property type="entry name" value="PEPTIDE CHAIN RELEASE FACTOR"/>
    <property type="match status" value="1"/>
</dbReference>
<dbReference type="EMBL" id="SKBN01000150">
    <property type="protein sequence ID" value="TGJ81878.1"/>
    <property type="molecule type" value="Genomic_DNA"/>
</dbReference>
<comment type="similarity">
    <text evidence="1">Belongs to the prokaryotic/mitochondrial release factor family.</text>
</comment>
<dbReference type="SUPFAM" id="SSF75620">
    <property type="entry name" value="Release factor"/>
    <property type="match status" value="1"/>
</dbReference>
<proteinExistence type="inferred from homology"/>
<evidence type="ECO:0000256" key="1">
    <source>
        <dbReference type="ARBA" id="ARBA00010835"/>
    </source>
</evidence>
<dbReference type="AlphaFoldDB" id="A0A4Z0YPC4"/>
<gene>
    <name evidence="4" type="ORF">E0Z10_g6905</name>
</gene>
<accession>A0A4Z0YPC4</accession>
<reference evidence="4 5" key="1">
    <citation type="submission" date="2019-03" db="EMBL/GenBank/DDBJ databases">
        <title>Draft genome sequence of Xylaria hypoxylon DSM 108379, a ubiquitous saprotrophic-parasitic fungi on hardwood.</title>
        <authorList>
            <person name="Buettner E."/>
            <person name="Leonhardt S."/>
            <person name="Gebauer A.M."/>
            <person name="Liers C."/>
            <person name="Hofrichter M."/>
            <person name="Kellner H."/>
        </authorList>
    </citation>
    <scope>NUCLEOTIDE SEQUENCE [LARGE SCALE GENOMIC DNA]</scope>
    <source>
        <strain evidence="4 5">DSM 108379</strain>
    </source>
</reference>
<dbReference type="PANTHER" id="PTHR11075:SF54">
    <property type="entry name" value="LARGE RIBOSOMAL SUBUNIT PROTEIN ML62"/>
    <property type="match status" value="1"/>
</dbReference>
<protein>
    <recommendedName>
        <fullName evidence="3">Prokaryotic-type class I peptide chain release factors domain-containing protein</fullName>
    </recommendedName>
</protein>
<dbReference type="GO" id="GO:0004045">
    <property type="term" value="F:peptidyl-tRNA hydrolase activity"/>
    <property type="evidence" value="ECO:0007669"/>
    <property type="project" value="TreeGrafter"/>
</dbReference>
<dbReference type="InterPro" id="IPR000352">
    <property type="entry name" value="Pep_chain_release_fac_I"/>
</dbReference>
<feature type="compositionally biased region" description="Polar residues" evidence="2">
    <location>
        <begin position="62"/>
        <end position="71"/>
    </location>
</feature>
<dbReference type="GO" id="GO:0070126">
    <property type="term" value="P:mitochondrial translational termination"/>
    <property type="evidence" value="ECO:0007669"/>
    <property type="project" value="TreeGrafter"/>
</dbReference>
<dbReference type="InterPro" id="IPR052104">
    <property type="entry name" value="Mito_Release_Factor_mL62"/>
</dbReference>
<evidence type="ECO:0000313" key="4">
    <source>
        <dbReference type="EMBL" id="TGJ81878.1"/>
    </source>
</evidence>
<dbReference type="Pfam" id="PF00472">
    <property type="entry name" value="RF-1"/>
    <property type="match status" value="1"/>
</dbReference>
<dbReference type="InterPro" id="IPR045853">
    <property type="entry name" value="Pep_chain_release_fac_I_sf"/>
</dbReference>
<dbReference type="Proteomes" id="UP000297716">
    <property type="component" value="Unassembled WGS sequence"/>
</dbReference>
<evidence type="ECO:0000256" key="2">
    <source>
        <dbReference type="SAM" id="MobiDB-lite"/>
    </source>
</evidence>
<keyword evidence="5" id="KW-1185">Reference proteome</keyword>
<name>A0A4Z0YPC4_9PEZI</name>
<dbReference type="OrthoDB" id="270639at2759"/>
<sequence>MPSNSLIGVTRLRFSSSLGPSLVHLRRIRYQAHDALLDQDDLDDLDEARKWHASFNEKSVPKGQTSYSRSSGPGGQHVNKTESKATSIWPVSELSKGLPKLMRSALRSSRYYSMRNDSITIQAQTQRSRTANADENHEKLVEELQRIFQEQVPPATSEKKIKKHEAM</sequence>
<comment type="caution">
    <text evidence="4">The sequence shown here is derived from an EMBL/GenBank/DDBJ whole genome shotgun (WGS) entry which is preliminary data.</text>
</comment>
<evidence type="ECO:0000259" key="3">
    <source>
        <dbReference type="Pfam" id="PF00472"/>
    </source>
</evidence>
<dbReference type="GO" id="GO:0005762">
    <property type="term" value="C:mitochondrial large ribosomal subunit"/>
    <property type="evidence" value="ECO:0007669"/>
    <property type="project" value="TreeGrafter"/>
</dbReference>